<evidence type="ECO:0000256" key="3">
    <source>
        <dbReference type="ARBA" id="ARBA00023054"/>
    </source>
</evidence>
<dbReference type="GeneID" id="101862482"/>
<feature type="compositionally biased region" description="Low complexity" evidence="4">
    <location>
        <begin position="507"/>
        <end position="517"/>
    </location>
</feature>
<feature type="compositionally biased region" description="Polar residues" evidence="4">
    <location>
        <begin position="276"/>
        <end position="285"/>
    </location>
</feature>
<gene>
    <name evidence="6" type="primary">LOC101862482</name>
</gene>
<feature type="region of interest" description="Disordered" evidence="4">
    <location>
        <begin position="224"/>
        <end position="255"/>
    </location>
</feature>
<feature type="compositionally biased region" description="Acidic residues" evidence="4">
    <location>
        <begin position="14"/>
        <end position="26"/>
    </location>
</feature>
<feature type="compositionally biased region" description="Basic residues" evidence="4">
    <location>
        <begin position="303"/>
        <end position="312"/>
    </location>
</feature>
<dbReference type="Pfam" id="PF15554">
    <property type="entry name" value="FSIP1"/>
    <property type="match status" value="1"/>
</dbReference>
<reference evidence="6" key="1">
    <citation type="submission" date="2025-08" db="UniProtKB">
        <authorList>
            <consortium name="RefSeq"/>
        </authorList>
    </citation>
    <scope>IDENTIFICATION</scope>
</reference>
<feature type="compositionally biased region" description="Basic and acidic residues" evidence="4">
    <location>
        <begin position="578"/>
        <end position="596"/>
    </location>
</feature>
<dbReference type="Proteomes" id="UP000694888">
    <property type="component" value="Unplaced"/>
</dbReference>
<protein>
    <recommendedName>
        <fullName evidence="2">Fibrous sheath-interacting protein 1</fullName>
    </recommendedName>
</protein>
<accession>A0ABM0JGX4</accession>
<proteinExistence type="inferred from homology"/>
<feature type="region of interest" description="Disordered" evidence="4">
    <location>
        <begin position="1"/>
        <end position="26"/>
    </location>
</feature>
<feature type="compositionally biased region" description="Basic and acidic residues" evidence="4">
    <location>
        <begin position="65"/>
        <end position="83"/>
    </location>
</feature>
<dbReference type="PANTHER" id="PTHR22012:SF2">
    <property type="entry name" value="FIBROUS SHEATH-INTERACTING PROTEIN 1"/>
    <property type="match status" value="1"/>
</dbReference>
<feature type="compositionally biased region" description="Acidic residues" evidence="4">
    <location>
        <begin position="90"/>
        <end position="106"/>
    </location>
</feature>
<feature type="compositionally biased region" description="Polar residues" evidence="4">
    <location>
        <begin position="719"/>
        <end position="734"/>
    </location>
</feature>
<evidence type="ECO:0000256" key="1">
    <source>
        <dbReference type="ARBA" id="ARBA00010495"/>
    </source>
</evidence>
<dbReference type="InterPro" id="IPR026246">
    <property type="entry name" value="Fsip1"/>
</dbReference>
<evidence type="ECO:0000313" key="6">
    <source>
        <dbReference type="RefSeq" id="XP_005093420.1"/>
    </source>
</evidence>
<dbReference type="RefSeq" id="XP_005093420.1">
    <property type="nucleotide sequence ID" value="XM_005093363.3"/>
</dbReference>
<keyword evidence="5" id="KW-1185">Reference proteome</keyword>
<feature type="region of interest" description="Disordered" evidence="4">
    <location>
        <begin position="137"/>
        <end position="158"/>
    </location>
</feature>
<keyword evidence="3" id="KW-0175">Coiled coil</keyword>
<feature type="region of interest" description="Disordered" evidence="4">
    <location>
        <begin position="272"/>
        <end position="312"/>
    </location>
</feature>
<sequence>MDSAKINSQSQLLESDDIPEDELYDEGDYEDLYGLESDDSEDLELRDLEDDDLSLAASVSMSQGNKKEHNGSGDHAKKGESTSKDLALFEPEDGANEDDIGSDEEREILKGIRDEIENKVREEMKDELDGYKQRMKAIESGQIPSADKNEDDADDAKEMDPKLKEAILKMNKLDKILKKKIRKEREVKRDRILLEKRMREEISEMQHGSAHYKEIKTNTERFLALAPPPSHNEGIRIDEEDTEVPPLFQTQIDDNDILWSEGKSRNLAPEDVAELNNGSGSCAGQSSRSGSTRAGTRASRPGGKGKKPSKNFIKRNKELAADADQLVAMTDDEKKRLQDLLTDVDEMPELQDSEQDDTLLEANAFQVSIHPGEGFRPDNIEQKSLSNINNRLRSIMPDESFHSIMGSSDHPKPMSQPPLFSRVGLHIGGEIPERFGERVLYDTKEERELKARLESIEDQLDRFKAQNDSEVDGTTHLTDEQLDNLLDQCARDFSRMSYSNMDTPELSSRSQISSRQSLMENPPKLSEEQLQQLLSEAHFPLSSVLLSLRDDDQKIEEEEGNAETIKAETWKAISEEDVQGKEHALQSISQREKSEENLSQNASENSGGLNSQRGESVQDKSGNNSLVFQSFDSDKSLPNEAGEVGPSDSSVAESLTGATSMQDSARETPVLPRINPQTPSRSSFSAESTSGMSATPTLMNPSSHSVDSSLGEPVRLPDIQSSSFLIQAAQGMNNENKRSTDSLPSRRPLQMVHNDLSESRNSMGSSVDELERSLSTNSRSPIGANPHLIPRPPSKDGPPGRTSSRP</sequence>
<feature type="compositionally biased region" description="Polar residues" evidence="4">
    <location>
        <begin position="675"/>
        <end position="708"/>
    </location>
</feature>
<feature type="compositionally biased region" description="Polar residues" evidence="4">
    <location>
        <begin position="1"/>
        <end position="13"/>
    </location>
</feature>
<feature type="region of interest" description="Disordered" evidence="4">
    <location>
        <begin position="48"/>
        <end position="111"/>
    </location>
</feature>
<feature type="compositionally biased region" description="Polar residues" evidence="4">
    <location>
        <begin position="647"/>
        <end position="663"/>
    </location>
</feature>
<evidence type="ECO:0000313" key="5">
    <source>
        <dbReference type="Proteomes" id="UP000694888"/>
    </source>
</evidence>
<dbReference type="PANTHER" id="PTHR22012">
    <property type="entry name" value="FIBROUS SHEATH INTERACTING PROTEIN 1"/>
    <property type="match status" value="1"/>
</dbReference>
<evidence type="ECO:0000256" key="4">
    <source>
        <dbReference type="SAM" id="MobiDB-lite"/>
    </source>
</evidence>
<feature type="region of interest" description="Disordered" evidence="4">
    <location>
        <begin position="555"/>
        <end position="806"/>
    </location>
</feature>
<evidence type="ECO:0000256" key="2">
    <source>
        <dbReference type="ARBA" id="ARBA00019480"/>
    </source>
</evidence>
<feature type="region of interest" description="Disordered" evidence="4">
    <location>
        <begin position="498"/>
        <end position="526"/>
    </location>
</feature>
<organism evidence="5 6">
    <name type="scientific">Aplysia californica</name>
    <name type="common">California sea hare</name>
    <dbReference type="NCBI Taxonomy" id="6500"/>
    <lineage>
        <taxon>Eukaryota</taxon>
        <taxon>Metazoa</taxon>
        <taxon>Spiralia</taxon>
        <taxon>Lophotrochozoa</taxon>
        <taxon>Mollusca</taxon>
        <taxon>Gastropoda</taxon>
        <taxon>Heterobranchia</taxon>
        <taxon>Euthyneura</taxon>
        <taxon>Tectipleura</taxon>
        <taxon>Aplysiida</taxon>
        <taxon>Aplysioidea</taxon>
        <taxon>Aplysiidae</taxon>
        <taxon>Aplysia</taxon>
    </lineage>
</organism>
<feature type="compositionally biased region" description="Low complexity" evidence="4">
    <location>
        <begin position="286"/>
        <end position="300"/>
    </location>
</feature>
<dbReference type="PRINTS" id="PR02075">
    <property type="entry name" value="FIBSHEATHIP1"/>
</dbReference>
<feature type="compositionally biased region" description="Polar residues" evidence="4">
    <location>
        <begin position="597"/>
        <end position="631"/>
    </location>
</feature>
<comment type="similarity">
    <text evidence="1">Belongs to the FSIP1 family.</text>
</comment>
<name>A0ABM0JGX4_APLCA</name>